<dbReference type="EMBL" id="CAXAMM010041618">
    <property type="protein sequence ID" value="CAK9100404.1"/>
    <property type="molecule type" value="Genomic_DNA"/>
</dbReference>
<reference evidence="3 4" key="1">
    <citation type="submission" date="2024-02" db="EMBL/GenBank/DDBJ databases">
        <authorList>
            <person name="Chen Y."/>
            <person name="Shah S."/>
            <person name="Dougan E. K."/>
            <person name="Thang M."/>
            <person name="Chan C."/>
        </authorList>
    </citation>
    <scope>NUCLEOTIDE SEQUENCE [LARGE SCALE GENOMIC DNA]</scope>
</reference>
<sequence length="1062" mass="120048">MTKSFYTQRPASSAERMTSETQDAKEVEVRDSWWVWRVVASKKWVQEIDEEQNVLKQHVQKVESVLNQHVQNVDNLTKSNAMELSTKLQETQSTHSHLAAQIKNVDASCQKHIEDLNRWVSCTRQRLNWVEGGDMMSQLHKGFAKLDKGLETIDQKIGEYNKIQLDITHKLTIQKEMVKKQLQTWDSPDAASTLKRQLSDEIDRKIKPLKDSVEQALEKLQKIEDGQKRLERIDEIEDDMKEKWTLVEAVQTSVEIEFPKITQLEKGMQSLKAEVAGLKTLEATMASRAFVQTLQANLESQLEELKVKTSCREAHEDQQASLPHQLQKQLKKMEGLEAEVAMQKEQVEKISGLEASAAAQKEGLEALKVSMTKHAKQLQTMESLEADVSRQKEQLGTLKVSMTNQEKKQLQKTESLEADMAMQKEQVEKISGREASAAAQKEALEALKVSMTKHAKQLQTMESLEADLSRQLGTLKVSMTNQEKKQLQKTESLEADMAMQKEQVEKISGLEASAAAQKEVLEALKVSMTKHAKQLQTMESLEADLSRQKKQLGTLKVSMTNQEKKQLQKTESLETNVAMQKEQVEKISGLEASAAAQKEVLEALKVSMTKHATQLQTMESLEADVSRQKEQLGTLKVSMTNQEKKQLQKTESLEADMAMQKEQVEKVSGLVASAAAQKEVLEALKVSMTEHAKQLQTMESLEADVSRQKEQLGTLKVSMTNQEKKQLQKTESLEADMAMQKEQVEKISGRLEAEVAAQQGLQQQLDKVKTAVKKQEQQARLSNPGTDPRSAAVESVDLKSKFDLWMQNSNLPRQLEKLKQGLLARLSKLEDALEPLEMERLTGMERTIQQEVLPQLQHLQIRIESLGRGPPQADGGSRGSSSPRFTQTTQPQVCRLSVSLLSGREARIDITSQMRIAALKDAAERELECSIYALFKEERRLDLDKSVGEAQLQDGDALQAVVGQAKAFCGFTWPEKPQDLNSLHRTLSVEQQLHAARDSDESVEQRSKLVKTVQLELHPDKGGTDEAQIWLKEWLKEHLEWFFEPHQVPETLRRKYQGDETV</sequence>
<feature type="compositionally biased region" description="Polar residues" evidence="2">
    <location>
        <begin position="879"/>
        <end position="890"/>
    </location>
</feature>
<evidence type="ECO:0000313" key="3">
    <source>
        <dbReference type="EMBL" id="CAK9100404.1"/>
    </source>
</evidence>
<feature type="region of interest" description="Disordered" evidence="2">
    <location>
        <begin position="866"/>
        <end position="890"/>
    </location>
</feature>
<keyword evidence="4" id="KW-1185">Reference proteome</keyword>
<feature type="coiled-coil region" evidence="1">
    <location>
        <begin position="326"/>
        <end position="401"/>
    </location>
</feature>
<proteinExistence type="predicted"/>
<protein>
    <submittedName>
        <fullName evidence="3">Uncharacterized protein</fullName>
    </submittedName>
</protein>
<organism evidence="3 4">
    <name type="scientific">Durusdinium trenchii</name>
    <dbReference type="NCBI Taxonomy" id="1381693"/>
    <lineage>
        <taxon>Eukaryota</taxon>
        <taxon>Sar</taxon>
        <taxon>Alveolata</taxon>
        <taxon>Dinophyceae</taxon>
        <taxon>Suessiales</taxon>
        <taxon>Symbiodiniaceae</taxon>
        <taxon>Durusdinium</taxon>
    </lineage>
</organism>
<keyword evidence="1" id="KW-0175">Coiled coil</keyword>
<accession>A0ABP0RJG8</accession>
<name>A0ABP0RJG8_9DINO</name>
<feature type="region of interest" description="Disordered" evidence="2">
    <location>
        <begin position="1"/>
        <end position="23"/>
    </location>
</feature>
<feature type="coiled-coil region" evidence="1">
    <location>
        <begin position="691"/>
        <end position="718"/>
    </location>
</feature>
<feature type="coiled-coil region" evidence="1">
    <location>
        <begin position="531"/>
        <end position="558"/>
    </location>
</feature>
<comment type="caution">
    <text evidence="3">The sequence shown here is derived from an EMBL/GenBank/DDBJ whole genome shotgun (WGS) entry which is preliminary data.</text>
</comment>
<evidence type="ECO:0000256" key="2">
    <source>
        <dbReference type="SAM" id="MobiDB-lite"/>
    </source>
</evidence>
<dbReference type="Proteomes" id="UP001642464">
    <property type="component" value="Unassembled WGS sequence"/>
</dbReference>
<feature type="compositionally biased region" description="Polar residues" evidence="2">
    <location>
        <begin position="1"/>
        <end position="21"/>
    </location>
</feature>
<evidence type="ECO:0000313" key="4">
    <source>
        <dbReference type="Proteomes" id="UP001642464"/>
    </source>
</evidence>
<evidence type="ECO:0000256" key="1">
    <source>
        <dbReference type="SAM" id="Coils"/>
    </source>
</evidence>
<gene>
    <name evidence="3" type="ORF">SCF082_LOCUS46988</name>
</gene>